<evidence type="ECO:0000313" key="2">
    <source>
        <dbReference type="EMBL" id="GAA0150194.1"/>
    </source>
</evidence>
<feature type="compositionally biased region" description="Polar residues" evidence="1">
    <location>
        <begin position="112"/>
        <end position="124"/>
    </location>
</feature>
<dbReference type="EMBL" id="BAABME010001544">
    <property type="protein sequence ID" value="GAA0150194.1"/>
    <property type="molecule type" value="Genomic_DNA"/>
</dbReference>
<feature type="compositionally biased region" description="Polar residues" evidence="1">
    <location>
        <begin position="148"/>
        <end position="160"/>
    </location>
</feature>
<dbReference type="PANTHER" id="PTHR33095:SF81">
    <property type="entry name" value="OS07G0619500 PROTEIN"/>
    <property type="match status" value="1"/>
</dbReference>
<protein>
    <recommendedName>
        <fullName evidence="4">Calmodulin-binding protein</fullName>
    </recommendedName>
</protein>
<comment type="caution">
    <text evidence="2">The sequence shown here is derived from an EMBL/GenBank/DDBJ whole genome shotgun (WGS) entry which is preliminary data.</text>
</comment>
<dbReference type="Proteomes" id="UP001454036">
    <property type="component" value="Unassembled WGS sequence"/>
</dbReference>
<dbReference type="InterPro" id="IPR012442">
    <property type="entry name" value="DUF1645_plant"/>
</dbReference>
<accession>A0AAV3PET6</accession>
<feature type="compositionally biased region" description="Low complexity" evidence="1">
    <location>
        <begin position="170"/>
        <end position="181"/>
    </location>
</feature>
<evidence type="ECO:0000313" key="3">
    <source>
        <dbReference type="Proteomes" id="UP001454036"/>
    </source>
</evidence>
<dbReference type="AlphaFoldDB" id="A0AAV3PET6"/>
<name>A0AAV3PET6_LITER</name>
<feature type="region of interest" description="Disordered" evidence="1">
    <location>
        <begin position="106"/>
        <end position="189"/>
    </location>
</feature>
<organism evidence="2 3">
    <name type="scientific">Lithospermum erythrorhizon</name>
    <name type="common">Purple gromwell</name>
    <name type="synonym">Lithospermum officinale var. erythrorhizon</name>
    <dbReference type="NCBI Taxonomy" id="34254"/>
    <lineage>
        <taxon>Eukaryota</taxon>
        <taxon>Viridiplantae</taxon>
        <taxon>Streptophyta</taxon>
        <taxon>Embryophyta</taxon>
        <taxon>Tracheophyta</taxon>
        <taxon>Spermatophyta</taxon>
        <taxon>Magnoliopsida</taxon>
        <taxon>eudicotyledons</taxon>
        <taxon>Gunneridae</taxon>
        <taxon>Pentapetalae</taxon>
        <taxon>asterids</taxon>
        <taxon>lamiids</taxon>
        <taxon>Boraginales</taxon>
        <taxon>Boraginaceae</taxon>
        <taxon>Boraginoideae</taxon>
        <taxon>Lithospermeae</taxon>
        <taxon>Lithospermum</taxon>
    </lineage>
</organism>
<evidence type="ECO:0000256" key="1">
    <source>
        <dbReference type="SAM" id="MobiDB-lite"/>
    </source>
</evidence>
<dbReference type="Pfam" id="PF07816">
    <property type="entry name" value="DUF1645"/>
    <property type="match status" value="1"/>
</dbReference>
<gene>
    <name evidence="2" type="ORF">LIER_09187</name>
</gene>
<proteinExistence type="predicted"/>
<evidence type="ECO:0008006" key="4">
    <source>
        <dbReference type="Google" id="ProtNLM"/>
    </source>
</evidence>
<dbReference type="PANTHER" id="PTHR33095">
    <property type="entry name" value="OS07G0619500 PROTEIN"/>
    <property type="match status" value="1"/>
</dbReference>
<keyword evidence="3" id="KW-1185">Reference proteome</keyword>
<reference evidence="2 3" key="1">
    <citation type="submission" date="2024-01" db="EMBL/GenBank/DDBJ databases">
        <title>The complete chloroplast genome sequence of Lithospermum erythrorhizon: insights into the phylogenetic relationship among Boraginaceae species and the maternal lineages of purple gromwells.</title>
        <authorList>
            <person name="Okada T."/>
            <person name="Watanabe K."/>
        </authorList>
    </citation>
    <scope>NUCLEOTIDE SEQUENCE [LARGE SCALE GENOMIC DNA]</scope>
</reference>
<sequence length="353" mass="39722">METEVMLPSPANELNFDSSSTCTTPYMSAPSSPQRLGTYTPFFSAPTSPTRISFTWEHKPATPESPNHTHENAADFAFDFSGQLDKHLYLPADELFHAGKIKPLKPPPCLNYESSPRSPRSPNKTFREAFSPRSSKTRDFDPFAEAFKNTSMEESQTGANFQRGRERKYTNNNSFSTNPSSRHNKTRSLSPFRVSDLLFDQETEQEQKTDKTSNSSSSSSWYKKWKLKDLLLFRSASEGRQTRKAQLKKYTVLKKNSNNNINSNEEDDDDLKNVSFRSVESSVGSCSSSVIASSRRRTGAISAHELHYTINRAVSEEMKRKTFLPYKQGLLGCLGFQPDATDISRGVGSITRA</sequence>